<dbReference type="PANTHER" id="PTHR43547:SF2">
    <property type="entry name" value="HYBRID SIGNAL TRANSDUCTION HISTIDINE KINASE C"/>
    <property type="match status" value="1"/>
</dbReference>
<evidence type="ECO:0000313" key="8">
    <source>
        <dbReference type="EMBL" id="PND39317.1"/>
    </source>
</evidence>
<comment type="catalytic activity">
    <reaction evidence="1">
        <text>ATP + protein L-histidine = ADP + protein N-phospho-L-histidine.</text>
        <dbReference type="EC" id="2.7.13.3"/>
    </reaction>
</comment>
<name>A0A2N8L0U7_9BURK</name>
<evidence type="ECO:0000256" key="6">
    <source>
        <dbReference type="SAM" id="Phobius"/>
    </source>
</evidence>
<dbReference type="SUPFAM" id="SSF55781">
    <property type="entry name" value="GAF domain-like"/>
    <property type="match status" value="1"/>
</dbReference>
<dbReference type="SUPFAM" id="SSF47384">
    <property type="entry name" value="Homodimeric domain of signal transducing histidine kinase"/>
    <property type="match status" value="1"/>
</dbReference>
<protein>
    <recommendedName>
        <fullName evidence="2">histidine kinase</fullName>
        <ecNumber evidence="2">2.7.13.3</ecNumber>
    </recommendedName>
</protein>
<dbReference type="InterPro" id="IPR003594">
    <property type="entry name" value="HATPase_dom"/>
</dbReference>
<evidence type="ECO:0000256" key="5">
    <source>
        <dbReference type="SAM" id="MobiDB-lite"/>
    </source>
</evidence>
<feature type="domain" description="Histidine kinase" evidence="7">
    <location>
        <begin position="1115"/>
        <end position="1347"/>
    </location>
</feature>
<keyword evidence="3" id="KW-0597">Phosphoprotein</keyword>
<dbReference type="InterPro" id="IPR003661">
    <property type="entry name" value="HisK_dim/P_dom"/>
</dbReference>
<evidence type="ECO:0000256" key="3">
    <source>
        <dbReference type="ARBA" id="ARBA00022553"/>
    </source>
</evidence>
<comment type="caution">
    <text evidence="8">The sequence shown here is derived from an EMBL/GenBank/DDBJ whole genome shotgun (WGS) entry which is preliminary data.</text>
</comment>
<dbReference type="PROSITE" id="PS50109">
    <property type="entry name" value="HIS_KIN"/>
    <property type="match status" value="1"/>
</dbReference>
<sequence length="1355" mass="148604">MGLCPEWNARLMPIPALCCTHRGGRLLRSCALALLMLLLAGWGAVVPGLAWASSLHGLRFSQLGTEDGLPSSAVTSLLQDRQGLVWIGSGNGLARYDGRHFKVWGADPEQSDMLRHGMIYSLLEDPENQAMWVGTRTGLDRIDLRDDSLRRIAMPEALSLQDRAVVGIAPAGSGQLWLALPHGLYRFDIASVRFERWHDPQWAAIAQDSQIRGLLADGQGGLWLTQGHQVGHIDRQGRLSQQLNTLRGSPAGKFSPVELHARSLAFDAEGRLWVGMAAGLQIWRIPADGRAPPEPDPLAEQLQPARGVVHAILRDQDGAMWVGSGRAPGLQRWQSGSRQLQSFYNLPGVPSSLAGNSIASLMQDRSGTLWVGTWGYGISLADLATRGFTSYLQVPGDERSLSNNAVMAMLQDGPEHVWLGTYGGGLNRLHLPSGDVERIPPQAVPLSHVKALLPGAPGRPAEIWAGGDGGLVIYEPKRGRSQALPLENTTPAGASISALLRDRSGQVWAGSAAGLHRFSPDLKHRVFRSAGGQAGSLSHDVVDSLLEDREGRIWIGSKGGLQLWDPQSDSFSQPVRANADMPAPGRLPIFGMREDAQGRIWLATEQGLYQLLATAQGWELKSWRQVPGMPAGEFSAIQDALNGEIWLSSEHGLTRFQPDRRQARFYPGRSRFGGGFSFASAGRGPDGSLYFGGPGLLRFQPEALRDNPTPPAVVLSDLLVLNRSLRPDAQAQSRPREGEDAPPRLADLGIQGPLHQASRVRLTHREAMVSFELAALQFHNRQQNRYAWRLEGFDRDWIYGIGDLGLAAYTNLDPGRYRLLARAANPDGVWSEDHLVLELEVLPPFWRSWWWRSGVVAVLLLALAAAYRWRVRVLHQTRLRLSELVDRRTHELLEQQQQLAREKQSAEAQREVAEKARRDIALLSEIGRQITASLDVGAIQQTLYRHVNELVDCSVFGLGLVDWQARVVTFDFVMQQGQPFQSYQRRLDESGQPSVDCVLQARELNFGRLAHDARVLRADGATVERVRLLNGEEPQPALSGLYIPMMRQGQVMGVISVLSGRAEAFGPADLDILRTLGAYAAVALDNAEAYRRLKITQNQLVEQEKLAALGSLVAGVAHELNTPIGNSLLMASTLSDNSRRFLQQVQAGALRRSELERFCQTAEESSQLLVKSLGQAASLVTSFKQIAVDQTSDQRRVFDLATLCREVALTLGNRLRREEHELQLDVPEGLMLDSFPGPLGQVLTNLIINAMVHGLEGRKGGLMRLTGERLEGERLCLRFSDNGRGISEDNLGRIFDPFFTTRLGQGGSGLGLHISYNIVTATLGGSITARSRLGEGAQFEIVIPCVAPRGLGQID</sequence>
<evidence type="ECO:0000256" key="2">
    <source>
        <dbReference type="ARBA" id="ARBA00012438"/>
    </source>
</evidence>
<accession>A0A2N8L0U7</accession>
<evidence type="ECO:0000313" key="9">
    <source>
        <dbReference type="Proteomes" id="UP000235916"/>
    </source>
</evidence>
<feature type="transmembrane region" description="Helical" evidence="6">
    <location>
        <begin position="31"/>
        <end position="52"/>
    </location>
</feature>
<dbReference type="Pfam" id="PF13185">
    <property type="entry name" value="GAF_2"/>
    <property type="match status" value="1"/>
</dbReference>
<feature type="coiled-coil region" evidence="4">
    <location>
        <begin position="889"/>
        <end position="919"/>
    </location>
</feature>
<dbReference type="PANTHER" id="PTHR43547">
    <property type="entry name" value="TWO-COMPONENT HISTIDINE KINASE"/>
    <property type="match status" value="1"/>
</dbReference>
<dbReference type="InterPro" id="IPR015943">
    <property type="entry name" value="WD40/YVTN_repeat-like_dom_sf"/>
</dbReference>
<dbReference type="EMBL" id="POSP01000003">
    <property type="protein sequence ID" value="PND39317.1"/>
    <property type="molecule type" value="Genomic_DNA"/>
</dbReference>
<dbReference type="Pfam" id="PF02518">
    <property type="entry name" value="HATPase_c"/>
    <property type="match status" value="1"/>
</dbReference>
<dbReference type="InterPro" id="IPR036097">
    <property type="entry name" value="HisK_dim/P_sf"/>
</dbReference>
<dbReference type="InterPro" id="IPR011123">
    <property type="entry name" value="Y_Y_Y"/>
</dbReference>
<gene>
    <name evidence="8" type="ORF">C1O66_18475</name>
</gene>
<dbReference type="Gene3D" id="2.60.40.10">
    <property type="entry name" value="Immunoglobulins"/>
    <property type="match status" value="1"/>
</dbReference>
<dbReference type="InterPro" id="IPR004358">
    <property type="entry name" value="Sig_transdc_His_kin-like_C"/>
</dbReference>
<reference evidence="8 9" key="1">
    <citation type="submission" date="2018-01" db="EMBL/GenBank/DDBJ databases">
        <title>Draft genome sequence of Paucibacter aquatile CR182 isolated from freshwater of the Nakdong River.</title>
        <authorList>
            <person name="Choi A."/>
            <person name="Chung E.J."/>
        </authorList>
    </citation>
    <scope>NUCLEOTIDE SEQUENCE [LARGE SCALE GENOMIC DNA]</scope>
    <source>
        <strain evidence="8 9">CR182</strain>
    </source>
</reference>
<organism evidence="8 9">
    <name type="scientific">Kinneretia aquatilis</name>
    <dbReference type="NCBI Taxonomy" id="2070761"/>
    <lineage>
        <taxon>Bacteria</taxon>
        <taxon>Pseudomonadati</taxon>
        <taxon>Pseudomonadota</taxon>
        <taxon>Betaproteobacteria</taxon>
        <taxon>Burkholderiales</taxon>
        <taxon>Sphaerotilaceae</taxon>
        <taxon>Roseateles</taxon>
    </lineage>
</organism>
<dbReference type="Gene3D" id="3.30.565.10">
    <property type="entry name" value="Histidine kinase-like ATPase, C-terminal domain"/>
    <property type="match status" value="1"/>
</dbReference>
<dbReference type="InterPro" id="IPR005467">
    <property type="entry name" value="His_kinase_dom"/>
</dbReference>
<dbReference type="Pfam" id="PF07494">
    <property type="entry name" value="Reg_prop"/>
    <property type="match status" value="3"/>
</dbReference>
<keyword evidence="6" id="KW-0812">Transmembrane</keyword>
<dbReference type="OrthoDB" id="5477914at2"/>
<keyword evidence="6" id="KW-1133">Transmembrane helix</keyword>
<dbReference type="Pfam" id="PF07495">
    <property type="entry name" value="Y_Y_Y"/>
    <property type="match status" value="1"/>
</dbReference>
<dbReference type="InterPro" id="IPR011110">
    <property type="entry name" value="Reg_prop"/>
</dbReference>
<keyword evidence="6" id="KW-0472">Membrane</keyword>
<dbReference type="InterPro" id="IPR003018">
    <property type="entry name" value="GAF"/>
</dbReference>
<keyword evidence="4" id="KW-0175">Coiled coil</keyword>
<dbReference type="InterPro" id="IPR029016">
    <property type="entry name" value="GAF-like_dom_sf"/>
</dbReference>
<evidence type="ECO:0000259" key="7">
    <source>
        <dbReference type="PROSITE" id="PS50109"/>
    </source>
</evidence>
<feature type="region of interest" description="Disordered" evidence="5">
    <location>
        <begin position="726"/>
        <end position="749"/>
    </location>
</feature>
<dbReference type="EC" id="2.7.13.3" evidence="2"/>
<dbReference type="Proteomes" id="UP000235916">
    <property type="component" value="Unassembled WGS sequence"/>
</dbReference>
<dbReference type="SMART" id="SM00387">
    <property type="entry name" value="HATPase_c"/>
    <property type="match status" value="1"/>
</dbReference>
<dbReference type="Gene3D" id="2.130.10.10">
    <property type="entry name" value="YVTN repeat-like/Quinoprotein amine dehydrogenase"/>
    <property type="match status" value="3"/>
</dbReference>
<keyword evidence="9" id="KW-1185">Reference proteome</keyword>
<dbReference type="GO" id="GO:0000155">
    <property type="term" value="F:phosphorelay sensor kinase activity"/>
    <property type="evidence" value="ECO:0007669"/>
    <property type="project" value="InterPro"/>
</dbReference>
<dbReference type="CDD" id="cd00082">
    <property type="entry name" value="HisKA"/>
    <property type="match status" value="1"/>
</dbReference>
<evidence type="ECO:0000256" key="4">
    <source>
        <dbReference type="SAM" id="Coils"/>
    </source>
</evidence>
<dbReference type="Gene3D" id="3.30.450.40">
    <property type="match status" value="1"/>
</dbReference>
<dbReference type="InterPro" id="IPR013783">
    <property type="entry name" value="Ig-like_fold"/>
</dbReference>
<dbReference type="SUPFAM" id="SSF55874">
    <property type="entry name" value="ATPase domain of HSP90 chaperone/DNA topoisomerase II/histidine kinase"/>
    <property type="match status" value="1"/>
</dbReference>
<evidence type="ECO:0000256" key="1">
    <source>
        <dbReference type="ARBA" id="ARBA00000085"/>
    </source>
</evidence>
<dbReference type="SUPFAM" id="SSF63829">
    <property type="entry name" value="Calcium-dependent phosphotriesterase"/>
    <property type="match status" value="2"/>
</dbReference>
<proteinExistence type="predicted"/>
<dbReference type="Gene3D" id="1.10.287.130">
    <property type="match status" value="1"/>
</dbReference>
<dbReference type="InterPro" id="IPR036890">
    <property type="entry name" value="HATPase_C_sf"/>
</dbReference>
<dbReference type="SMART" id="SM00065">
    <property type="entry name" value="GAF"/>
    <property type="match status" value="1"/>
</dbReference>
<dbReference type="PRINTS" id="PR00344">
    <property type="entry name" value="BCTRLSENSOR"/>
</dbReference>